<dbReference type="SUPFAM" id="SSF53474">
    <property type="entry name" value="alpha/beta-Hydrolases"/>
    <property type="match status" value="1"/>
</dbReference>
<accession>A0ABS5RJF7</accession>
<evidence type="ECO:0000313" key="3">
    <source>
        <dbReference type="EMBL" id="MBS9534430.1"/>
    </source>
</evidence>
<reference evidence="3 4" key="1">
    <citation type="submission" date="2021-05" db="EMBL/GenBank/DDBJ databases">
        <title>Mycobacterium acidophilum sp. nov., an extremely acid-tolerant member of the genus Mycobacterium.</title>
        <authorList>
            <person name="Xia J."/>
        </authorList>
    </citation>
    <scope>NUCLEOTIDE SEQUENCE [LARGE SCALE GENOMIC DNA]</scope>
    <source>
        <strain evidence="3 4">M1</strain>
    </source>
</reference>
<dbReference type="EMBL" id="JAHCLR010000023">
    <property type="protein sequence ID" value="MBS9534430.1"/>
    <property type="molecule type" value="Genomic_DNA"/>
</dbReference>
<dbReference type="RefSeq" id="WP_214093302.1">
    <property type="nucleotide sequence ID" value="NZ_JAHCLR010000023.1"/>
</dbReference>
<evidence type="ECO:0000313" key="4">
    <source>
        <dbReference type="Proteomes" id="UP001519535"/>
    </source>
</evidence>
<evidence type="ECO:0000256" key="1">
    <source>
        <dbReference type="ARBA" id="ARBA00022801"/>
    </source>
</evidence>
<comment type="caution">
    <text evidence="3">The sequence shown here is derived from an EMBL/GenBank/DDBJ whole genome shotgun (WGS) entry which is preliminary data.</text>
</comment>
<sequence length="415" mass="44925">MRIRRDTGLLLVGVLGAAAAANAVRPVRRTGPLSILAFVLGMPVSEMPWHTVLGPSLVAAVAARGGGLRTGRGRLATALTAVSAVALLRVHRTAAAAGQVLELALIDGLGGGYRHGIADPADPVLQRRPGRLAVPNPVVRQRYRVARDVRYGPDRRYHTLDVWHRPDLDHDARAPVLVQIHGGAWVSGRKEGQGEPLMAHLADRGWVCVTVNYRLSPRADWPDHIIDVKRALAWVKAHIAEYGGDPGFVAVTGGSAGGQLAALAALTPGRAEWQPGFESADTSVAAAVTFYGVYDFLNRYGGGRDDMERWLQKRLFKSPADRDRTRWDQASPIGRVTPDAPPFFVLHGVNDSLFHVEQAREFVRDLTAVSANPVVYAELPGAQHAFDTLPSLRVYHTVRAVERFLAVVRGRSAAS</sequence>
<keyword evidence="1 3" id="KW-0378">Hydrolase</keyword>
<dbReference type="Gene3D" id="3.40.50.1820">
    <property type="entry name" value="alpha/beta hydrolase"/>
    <property type="match status" value="1"/>
</dbReference>
<feature type="domain" description="BD-FAE-like" evidence="2">
    <location>
        <begin position="170"/>
        <end position="365"/>
    </location>
</feature>
<dbReference type="Proteomes" id="UP001519535">
    <property type="component" value="Unassembled WGS sequence"/>
</dbReference>
<gene>
    <name evidence="3" type="ORF">KIH27_12625</name>
</gene>
<dbReference type="PANTHER" id="PTHR48081:SF33">
    <property type="entry name" value="KYNURENINE FORMAMIDASE"/>
    <property type="match status" value="1"/>
</dbReference>
<keyword evidence="4" id="KW-1185">Reference proteome</keyword>
<dbReference type="GO" id="GO:0016787">
    <property type="term" value="F:hydrolase activity"/>
    <property type="evidence" value="ECO:0007669"/>
    <property type="project" value="UniProtKB-KW"/>
</dbReference>
<dbReference type="InterPro" id="IPR029058">
    <property type="entry name" value="AB_hydrolase_fold"/>
</dbReference>
<dbReference type="InterPro" id="IPR050300">
    <property type="entry name" value="GDXG_lipolytic_enzyme"/>
</dbReference>
<evidence type="ECO:0000259" key="2">
    <source>
        <dbReference type="Pfam" id="PF20434"/>
    </source>
</evidence>
<organism evidence="3 4">
    <name type="scientific">Mycolicibacter acidiphilus</name>
    <dbReference type="NCBI Taxonomy" id="2835306"/>
    <lineage>
        <taxon>Bacteria</taxon>
        <taxon>Bacillati</taxon>
        <taxon>Actinomycetota</taxon>
        <taxon>Actinomycetes</taxon>
        <taxon>Mycobacteriales</taxon>
        <taxon>Mycobacteriaceae</taxon>
        <taxon>Mycolicibacter</taxon>
    </lineage>
</organism>
<name>A0ABS5RJF7_9MYCO</name>
<dbReference type="Pfam" id="PF20434">
    <property type="entry name" value="BD-FAE"/>
    <property type="match status" value="1"/>
</dbReference>
<dbReference type="PANTHER" id="PTHR48081">
    <property type="entry name" value="AB HYDROLASE SUPERFAMILY PROTEIN C4A8.06C"/>
    <property type="match status" value="1"/>
</dbReference>
<dbReference type="InterPro" id="IPR049492">
    <property type="entry name" value="BD-FAE-like_dom"/>
</dbReference>
<proteinExistence type="predicted"/>
<protein>
    <submittedName>
        <fullName evidence="3">Alpha/beta hydrolase</fullName>
    </submittedName>
</protein>